<dbReference type="EMBL" id="JACBAD010002112">
    <property type="protein sequence ID" value="KAF7115689.1"/>
    <property type="molecule type" value="Genomic_DNA"/>
</dbReference>
<evidence type="ECO:0000313" key="4">
    <source>
        <dbReference type="EMBL" id="KAF7156019.1"/>
    </source>
</evidence>
<dbReference type="InterPro" id="IPR016092">
    <property type="entry name" value="ATAP"/>
</dbReference>
<dbReference type="InterPro" id="IPR035903">
    <property type="entry name" value="HesB-like_dom_sf"/>
</dbReference>
<name>A0A8H6PL70_9EURO</name>
<keyword evidence="5" id="KW-1185">Reference proteome</keyword>
<dbReference type="Pfam" id="PF01521">
    <property type="entry name" value="Fe-S_biosyn"/>
    <property type="match status" value="1"/>
</dbReference>
<dbReference type="Gene3D" id="2.60.300.12">
    <property type="entry name" value="HesB-like domain"/>
    <property type="match status" value="1"/>
</dbReference>
<dbReference type="Proteomes" id="UP000630445">
    <property type="component" value="Unassembled WGS sequence"/>
</dbReference>
<sequence length="239" mass="25804">MSQPAISSAALRLSRRQNMSGVAVVRFTSGRASNSACRFAAPFSSCSATIPRSISSSLIPSTTNAPLRIPPTRRLLNYRQRCAFSTSTPRPGVRVVQNPRVDDEGNTLMMNISPRAAERLREITDPSSSPSAVKEENPYHHLRITVTSGGCHGFQYLMSLEAASKIDPEEDTIFEAEPDQGTTSGPGEAKVVMDEPSLELLSGSTVDYTMELIGSQFKIVDNPRATSNCGCGTSFDVKD</sequence>
<reference evidence="4" key="1">
    <citation type="submission" date="2020-06" db="EMBL/GenBank/DDBJ databases">
        <title>Draft genome sequences of strains closely related to Aspergillus parafelis and Aspergillus hiratsukae.</title>
        <authorList>
            <person name="Dos Santos R.A.C."/>
            <person name="Rivero-Menendez O."/>
            <person name="Steenwyk J.L."/>
            <person name="Mead M.E."/>
            <person name="Goldman G.H."/>
            <person name="Alastruey-Izquierdo A."/>
            <person name="Rokas A."/>
        </authorList>
    </citation>
    <scope>NUCLEOTIDE SEQUENCE</scope>
    <source>
        <strain evidence="3">CNM-CM5793</strain>
        <strain evidence="4">CNM-CM6106</strain>
    </source>
</reference>
<dbReference type="GO" id="GO:0051539">
    <property type="term" value="F:4 iron, 4 sulfur cluster binding"/>
    <property type="evidence" value="ECO:0007669"/>
    <property type="project" value="TreeGrafter"/>
</dbReference>
<dbReference type="OrthoDB" id="1938621at2759"/>
<dbReference type="AlphaFoldDB" id="A0A8H6PL70"/>
<gene>
    <name evidence="3" type="ORF">CNMCM5793_002929</name>
    <name evidence="4" type="ORF">CNMCM6106_008455</name>
</gene>
<feature type="domain" description="Core" evidence="2">
    <location>
        <begin position="110"/>
        <end position="232"/>
    </location>
</feature>
<dbReference type="NCBIfam" id="TIGR00049">
    <property type="entry name" value="iron-sulfur cluster assembly accessory protein"/>
    <property type="match status" value="1"/>
</dbReference>
<dbReference type="PANTHER" id="PTHR43011:SF1">
    <property type="entry name" value="IRON-SULFUR CLUSTER ASSEMBLY 2 HOMOLOG, MITOCHONDRIAL"/>
    <property type="match status" value="1"/>
</dbReference>
<dbReference type="EMBL" id="JACBAF010002315">
    <property type="protein sequence ID" value="KAF7156019.1"/>
    <property type="molecule type" value="Genomic_DNA"/>
</dbReference>
<dbReference type="SUPFAM" id="SSF89360">
    <property type="entry name" value="HesB-like domain"/>
    <property type="match status" value="1"/>
</dbReference>
<evidence type="ECO:0000313" key="6">
    <source>
        <dbReference type="Proteomes" id="UP000662466"/>
    </source>
</evidence>
<comment type="similarity">
    <text evidence="1">Belongs to the HesB/IscA family.</text>
</comment>
<protein>
    <recommendedName>
        <fullName evidence="2">Core domain-containing protein</fullName>
    </recommendedName>
</protein>
<evidence type="ECO:0000313" key="3">
    <source>
        <dbReference type="EMBL" id="KAF7115689.1"/>
    </source>
</evidence>
<evidence type="ECO:0000256" key="1">
    <source>
        <dbReference type="ARBA" id="ARBA00006718"/>
    </source>
</evidence>
<accession>A0A8H6PL70</accession>
<dbReference type="GO" id="GO:0051537">
    <property type="term" value="F:2 iron, 2 sulfur cluster binding"/>
    <property type="evidence" value="ECO:0007669"/>
    <property type="project" value="TreeGrafter"/>
</dbReference>
<evidence type="ECO:0000313" key="5">
    <source>
        <dbReference type="Proteomes" id="UP000630445"/>
    </source>
</evidence>
<dbReference type="GO" id="GO:0016226">
    <property type="term" value="P:iron-sulfur cluster assembly"/>
    <property type="evidence" value="ECO:0007669"/>
    <property type="project" value="InterPro"/>
</dbReference>
<proteinExistence type="inferred from homology"/>
<dbReference type="PANTHER" id="PTHR43011">
    <property type="entry name" value="IRON-SULFUR CLUSTER ASSEMBLY 2 HOMOLOG, MITOCHONDRIAL"/>
    <property type="match status" value="1"/>
</dbReference>
<organism evidence="4 6">
    <name type="scientific">Aspergillus hiratsukae</name>
    <dbReference type="NCBI Taxonomy" id="1194566"/>
    <lineage>
        <taxon>Eukaryota</taxon>
        <taxon>Fungi</taxon>
        <taxon>Dikarya</taxon>
        <taxon>Ascomycota</taxon>
        <taxon>Pezizomycotina</taxon>
        <taxon>Eurotiomycetes</taxon>
        <taxon>Eurotiomycetidae</taxon>
        <taxon>Eurotiales</taxon>
        <taxon>Aspergillaceae</taxon>
        <taxon>Aspergillus</taxon>
        <taxon>Aspergillus subgen. Fumigati</taxon>
    </lineage>
</organism>
<comment type="caution">
    <text evidence="4">The sequence shown here is derived from an EMBL/GenBank/DDBJ whole genome shotgun (WGS) entry which is preliminary data.</text>
</comment>
<dbReference type="InterPro" id="IPR000361">
    <property type="entry name" value="ATAP_core_dom"/>
</dbReference>
<dbReference type="Proteomes" id="UP000662466">
    <property type="component" value="Unassembled WGS sequence"/>
</dbReference>
<dbReference type="GO" id="GO:0005506">
    <property type="term" value="F:iron ion binding"/>
    <property type="evidence" value="ECO:0007669"/>
    <property type="project" value="TreeGrafter"/>
</dbReference>
<evidence type="ECO:0000259" key="2">
    <source>
        <dbReference type="Pfam" id="PF01521"/>
    </source>
</evidence>
<dbReference type="GO" id="GO:0005739">
    <property type="term" value="C:mitochondrion"/>
    <property type="evidence" value="ECO:0007669"/>
    <property type="project" value="TreeGrafter"/>
</dbReference>
<dbReference type="FunFam" id="2.60.300.12:FF:000014">
    <property type="entry name" value="Iron-sulfur cluster assembly accessory protein Isa2, putative"/>
    <property type="match status" value="1"/>
</dbReference>